<evidence type="ECO:0000313" key="2">
    <source>
        <dbReference type="EMBL" id="MCX5571516.1"/>
    </source>
</evidence>
<dbReference type="PANTHER" id="PTHR12110:SF41">
    <property type="entry name" value="INOSOSE DEHYDRATASE"/>
    <property type="match status" value="1"/>
</dbReference>
<dbReference type="InterPro" id="IPR050312">
    <property type="entry name" value="IolE/XylAMocC-like"/>
</dbReference>
<dbReference type="Proteomes" id="UP001144805">
    <property type="component" value="Unassembled WGS sequence"/>
</dbReference>
<accession>A0A9X3E599</accession>
<feature type="domain" description="Xylose isomerase-like TIM barrel" evidence="1">
    <location>
        <begin position="23"/>
        <end position="246"/>
    </location>
</feature>
<sequence>MEIAYQLYTSRKALPLTGQLPFLKRVGYDHIELWPGAYQDDPRGFRRALDDAGLDAPSVFIADPTEADDLPAWIEAAQVLGGRTIVRPGVMPERRPTGADGWKRLAERLSKEAEIAWSAGLNFAWHNHDFEFQPLADGARPIDILVEHSDPLVRLELDCGWVFQAGSDIETELRRFADRIIAIHAKDAAPLGTAEEDGWLAHGDGVIDWVALLPAIRATNATLAVVEHDEPADWEYVARRSYESLAQLFDGKDDR</sequence>
<keyword evidence="3" id="KW-1185">Reference proteome</keyword>
<dbReference type="PANTHER" id="PTHR12110">
    <property type="entry name" value="HYDROXYPYRUVATE ISOMERASE"/>
    <property type="match status" value="1"/>
</dbReference>
<evidence type="ECO:0000313" key="3">
    <source>
        <dbReference type="Proteomes" id="UP001144805"/>
    </source>
</evidence>
<dbReference type="AlphaFoldDB" id="A0A9X3E599"/>
<dbReference type="InterPro" id="IPR013022">
    <property type="entry name" value="Xyl_isomerase-like_TIM-brl"/>
</dbReference>
<keyword evidence="2" id="KW-0413">Isomerase</keyword>
<name>A0A9X3E599_9HYPH</name>
<reference evidence="2" key="1">
    <citation type="submission" date="2022-11" db="EMBL/GenBank/DDBJ databases">
        <title>Biodiversity and phylogenetic relationships of bacteria.</title>
        <authorList>
            <person name="Machado R.A.R."/>
            <person name="Bhat A."/>
            <person name="Loulou A."/>
            <person name="Kallel S."/>
        </authorList>
    </citation>
    <scope>NUCLEOTIDE SEQUENCE</scope>
    <source>
        <strain evidence="2">K-TC2</strain>
    </source>
</reference>
<comment type="caution">
    <text evidence="2">The sequence shown here is derived from an EMBL/GenBank/DDBJ whole genome shotgun (WGS) entry which is preliminary data.</text>
</comment>
<dbReference type="Pfam" id="PF01261">
    <property type="entry name" value="AP_endonuc_2"/>
    <property type="match status" value="1"/>
</dbReference>
<dbReference type="InterPro" id="IPR036237">
    <property type="entry name" value="Xyl_isomerase-like_sf"/>
</dbReference>
<organism evidence="2 3">
    <name type="scientific">Kaistia nematophila</name>
    <dbReference type="NCBI Taxonomy" id="2994654"/>
    <lineage>
        <taxon>Bacteria</taxon>
        <taxon>Pseudomonadati</taxon>
        <taxon>Pseudomonadota</taxon>
        <taxon>Alphaproteobacteria</taxon>
        <taxon>Hyphomicrobiales</taxon>
        <taxon>Kaistiaceae</taxon>
        <taxon>Kaistia</taxon>
    </lineage>
</organism>
<dbReference type="Gene3D" id="3.20.20.150">
    <property type="entry name" value="Divalent-metal-dependent TIM barrel enzymes"/>
    <property type="match status" value="1"/>
</dbReference>
<dbReference type="GO" id="GO:0016853">
    <property type="term" value="F:isomerase activity"/>
    <property type="evidence" value="ECO:0007669"/>
    <property type="project" value="UniProtKB-KW"/>
</dbReference>
<gene>
    <name evidence="2" type="ORF">OSH07_20115</name>
</gene>
<dbReference type="SUPFAM" id="SSF51658">
    <property type="entry name" value="Xylose isomerase-like"/>
    <property type="match status" value="1"/>
</dbReference>
<protein>
    <submittedName>
        <fullName evidence="2">Sugar phosphate isomerase/epimerase</fullName>
    </submittedName>
</protein>
<proteinExistence type="predicted"/>
<evidence type="ECO:0000259" key="1">
    <source>
        <dbReference type="Pfam" id="PF01261"/>
    </source>
</evidence>
<dbReference type="EMBL" id="JAPKNK010000010">
    <property type="protein sequence ID" value="MCX5571516.1"/>
    <property type="molecule type" value="Genomic_DNA"/>
</dbReference>
<dbReference type="RefSeq" id="WP_266340474.1">
    <property type="nucleotide sequence ID" value="NZ_JAPKNK010000010.1"/>
</dbReference>